<name>A0ABP6S8Y1_9ACTN</name>
<sequence length="99" mass="10729">MYTRLLNTVANCLADTCDGDPKPVQACALGDSLYIRFGGNPNRLKITLAQVRGDGDIKIAISLIHPTCGPIDTWTYTYGAIGTTKLLELIEAYAEIWGP</sequence>
<reference evidence="2" key="1">
    <citation type="journal article" date="2019" name="Int. J. Syst. Evol. Microbiol.">
        <title>The Global Catalogue of Microorganisms (GCM) 10K type strain sequencing project: providing services to taxonomists for standard genome sequencing and annotation.</title>
        <authorList>
            <consortium name="The Broad Institute Genomics Platform"/>
            <consortium name="The Broad Institute Genome Sequencing Center for Infectious Disease"/>
            <person name="Wu L."/>
            <person name="Ma J."/>
        </authorList>
    </citation>
    <scope>NUCLEOTIDE SEQUENCE [LARGE SCALE GENOMIC DNA]</scope>
    <source>
        <strain evidence="2">JCM 9651</strain>
    </source>
</reference>
<keyword evidence="2" id="KW-1185">Reference proteome</keyword>
<gene>
    <name evidence="1" type="ORF">GCM10020367_20530</name>
</gene>
<organism evidence="1 2">
    <name type="scientific">Streptomyces sannanensis</name>
    <dbReference type="NCBI Taxonomy" id="285536"/>
    <lineage>
        <taxon>Bacteria</taxon>
        <taxon>Bacillati</taxon>
        <taxon>Actinomycetota</taxon>
        <taxon>Actinomycetes</taxon>
        <taxon>Kitasatosporales</taxon>
        <taxon>Streptomycetaceae</taxon>
        <taxon>Streptomyces</taxon>
    </lineage>
</organism>
<evidence type="ECO:0000313" key="2">
    <source>
        <dbReference type="Proteomes" id="UP001499990"/>
    </source>
</evidence>
<accession>A0ABP6S8Y1</accession>
<dbReference type="RefSeq" id="WP_345035961.1">
    <property type="nucleotide sequence ID" value="NZ_BAAAYL010000001.1"/>
</dbReference>
<dbReference type="Proteomes" id="UP001499990">
    <property type="component" value="Unassembled WGS sequence"/>
</dbReference>
<evidence type="ECO:0000313" key="1">
    <source>
        <dbReference type="EMBL" id="GAA3371126.1"/>
    </source>
</evidence>
<dbReference type="EMBL" id="BAAAYL010000001">
    <property type="protein sequence ID" value="GAA3371126.1"/>
    <property type="molecule type" value="Genomic_DNA"/>
</dbReference>
<proteinExistence type="predicted"/>
<protein>
    <submittedName>
        <fullName evidence="1">Uncharacterized protein</fullName>
    </submittedName>
</protein>
<comment type="caution">
    <text evidence="1">The sequence shown here is derived from an EMBL/GenBank/DDBJ whole genome shotgun (WGS) entry which is preliminary data.</text>
</comment>